<dbReference type="GO" id="GO:0016020">
    <property type="term" value="C:membrane"/>
    <property type="evidence" value="ECO:0007669"/>
    <property type="project" value="UniProtKB-SubCell"/>
</dbReference>
<evidence type="ECO:0000256" key="1">
    <source>
        <dbReference type="ARBA" id="ARBA00004370"/>
    </source>
</evidence>
<gene>
    <name evidence="4" type="ORF">METZ01_LOCUS15196</name>
</gene>
<dbReference type="EMBL" id="UINC01000864">
    <property type="protein sequence ID" value="SUZ62342.1"/>
    <property type="molecule type" value="Genomic_DNA"/>
</dbReference>
<keyword evidence="2" id="KW-0812">Transmembrane</keyword>
<organism evidence="4">
    <name type="scientific">marine metagenome</name>
    <dbReference type="NCBI Taxonomy" id="408172"/>
    <lineage>
        <taxon>unclassified sequences</taxon>
        <taxon>metagenomes</taxon>
        <taxon>ecological metagenomes</taxon>
    </lineage>
</organism>
<accession>A0A381P5Z7</accession>
<evidence type="ECO:0000256" key="2">
    <source>
        <dbReference type="ARBA" id="ARBA00022692"/>
    </source>
</evidence>
<keyword evidence="3" id="KW-0472">Membrane</keyword>
<dbReference type="SUPFAM" id="SSF103506">
    <property type="entry name" value="Mitochondrial carrier"/>
    <property type="match status" value="1"/>
</dbReference>
<dbReference type="InterPro" id="IPR023395">
    <property type="entry name" value="MCP_dom_sf"/>
</dbReference>
<evidence type="ECO:0000313" key="4">
    <source>
        <dbReference type="EMBL" id="SUZ62342.1"/>
    </source>
</evidence>
<protein>
    <recommendedName>
        <fullName evidence="5">Mitochondrial carrier protein</fullName>
    </recommendedName>
</protein>
<evidence type="ECO:0008006" key="5">
    <source>
        <dbReference type="Google" id="ProtNLM"/>
    </source>
</evidence>
<dbReference type="AlphaFoldDB" id="A0A381P5Z7"/>
<reference evidence="4" key="1">
    <citation type="submission" date="2018-05" db="EMBL/GenBank/DDBJ databases">
        <authorList>
            <person name="Lanie J.A."/>
            <person name="Ng W.-L."/>
            <person name="Kazmierczak K.M."/>
            <person name="Andrzejewski T.M."/>
            <person name="Davidsen T.M."/>
            <person name="Wayne K.J."/>
            <person name="Tettelin H."/>
            <person name="Glass J.I."/>
            <person name="Rusch D."/>
            <person name="Podicherti R."/>
            <person name="Tsui H.-C.T."/>
            <person name="Winkler M.E."/>
        </authorList>
    </citation>
    <scope>NUCLEOTIDE SEQUENCE</scope>
</reference>
<evidence type="ECO:0000256" key="3">
    <source>
        <dbReference type="ARBA" id="ARBA00023136"/>
    </source>
</evidence>
<sequence length="238" mass="27781">MSIKDLSSDKVILLSLIGNSLEVTLQHPLNVLKNYKQSCLTNNYKFNCSFKNLYRGYFFNFYNVNSVSLIQYYSYHFLYKYTKNDFFSSLSSGLLGGLLASPSEFYIINKNNESLLQNIKKNKLKNIYKYGLKNCLIREGIYTTCLFTVTPRLENFINKDFSYGNIISPVISGITATFLSHPFDTIKTNQQKNYHNIIKDHQISLKNSYKGFGCRSFRITTTYFILNETNKFFIKNYF</sequence>
<name>A0A381P5Z7_9ZZZZ</name>
<comment type="subcellular location">
    <subcellularLocation>
        <location evidence="1">Membrane</location>
    </subcellularLocation>
</comment>
<dbReference type="Gene3D" id="1.50.40.10">
    <property type="entry name" value="Mitochondrial carrier domain"/>
    <property type="match status" value="1"/>
</dbReference>
<proteinExistence type="predicted"/>